<dbReference type="GO" id="GO:0005886">
    <property type="term" value="C:plasma membrane"/>
    <property type="evidence" value="ECO:0007669"/>
    <property type="project" value="UniProtKB-SubCell"/>
</dbReference>
<keyword evidence="3" id="KW-1003">Cell membrane</keyword>
<comment type="similarity">
    <text evidence="2">Belongs to the CDP-glycerol glycerophosphotransferase family.</text>
</comment>
<evidence type="ECO:0000256" key="2">
    <source>
        <dbReference type="ARBA" id="ARBA00010488"/>
    </source>
</evidence>
<dbReference type="AlphaFoldDB" id="A0A2K4ZET8"/>
<dbReference type="InterPro" id="IPR043148">
    <property type="entry name" value="TagF_C"/>
</dbReference>
<dbReference type="Gene3D" id="3.40.50.12580">
    <property type="match status" value="1"/>
</dbReference>
<evidence type="ECO:0000256" key="4">
    <source>
        <dbReference type="ARBA" id="ARBA00022679"/>
    </source>
</evidence>
<dbReference type="InterPro" id="IPR051612">
    <property type="entry name" value="Teichoic_Acid_Biosynth"/>
</dbReference>
<evidence type="ECO:0000256" key="6">
    <source>
        <dbReference type="ARBA" id="ARBA00023136"/>
    </source>
</evidence>
<proteinExistence type="inferred from homology"/>
<accession>A0A2K4ZET8</accession>
<dbReference type="EC" id="2.7.8.12" evidence="7"/>
<dbReference type="Gene3D" id="3.40.50.11820">
    <property type="match status" value="1"/>
</dbReference>
<organism evidence="7 8">
    <name type="scientific">Acetatifactor muris</name>
    <dbReference type="NCBI Taxonomy" id="879566"/>
    <lineage>
        <taxon>Bacteria</taxon>
        <taxon>Bacillati</taxon>
        <taxon>Bacillota</taxon>
        <taxon>Clostridia</taxon>
        <taxon>Lachnospirales</taxon>
        <taxon>Lachnospiraceae</taxon>
        <taxon>Acetatifactor</taxon>
    </lineage>
</organism>
<dbReference type="RefSeq" id="WP_103239025.1">
    <property type="nucleotide sequence ID" value="NZ_JANJZD010000022.1"/>
</dbReference>
<dbReference type="Pfam" id="PF04464">
    <property type="entry name" value="Glyphos_transf"/>
    <property type="match status" value="1"/>
</dbReference>
<dbReference type="EMBL" id="OFSM01000007">
    <property type="protein sequence ID" value="SOY28964.1"/>
    <property type="molecule type" value="Genomic_DNA"/>
</dbReference>
<sequence>MDIISKAMKNNLQICEWIDAGTQKWELFVERVRGRQLFLFGVGEGMNYFLRNYGSQVHISGVLDNNAGIQGEILEVCCEAARQTGYENLIINSPCVLKKFSETDIVVLITSTNYYQVIERQVRDMGIRHVYVLLMMEADRRNYDPGRAMEDLDEIRRRYISWCCSQALEEKKLVMMIGVYGGHARQITRALLKERMDLDIVWVVENMHMDKPEGVRLVYGRNWERYAYEMETAKIWIYDDIISPQIKKRDEQIYIQVKHWSSITLKKFYLDDKSPVLTAEVEEAIRYDGARMDYLFSGSKFDEESCRSGFMFRGKAIRLGSARSDILFDKDIQNMVKKRLGIGEDAGICLYVPTYRLGELERTNSMEIMLDMERLLQVLKKKWEEEWYLLVRLHPSLAFGENILPESNNIINVGDYQDSQELVAASDIMITDYSSIMFEEAYRKKPVFLYAPDKKTYISRERDLLIDYDTLPFPVAESNEQLHRLIRDFDIEKYIENLNYFMEKYGVHEDGHASERAAKFVMGLLEGQGSGK</sequence>
<keyword evidence="8" id="KW-1185">Reference proteome</keyword>
<dbReference type="OrthoDB" id="9807097at2"/>
<evidence type="ECO:0000256" key="1">
    <source>
        <dbReference type="ARBA" id="ARBA00004202"/>
    </source>
</evidence>
<protein>
    <submittedName>
        <fullName evidence="7">CDP-glycerol:poly(Glycerophosphate) glycerophosphotransferase</fullName>
        <ecNumber evidence="7">2.7.8.12</ecNumber>
    </submittedName>
</protein>
<evidence type="ECO:0000256" key="3">
    <source>
        <dbReference type="ARBA" id="ARBA00022475"/>
    </source>
</evidence>
<dbReference type="PANTHER" id="PTHR37316:SF3">
    <property type="entry name" value="TEICHOIC ACID GLYCEROL-PHOSPHATE TRANSFERASE"/>
    <property type="match status" value="1"/>
</dbReference>
<evidence type="ECO:0000256" key="5">
    <source>
        <dbReference type="ARBA" id="ARBA00022944"/>
    </source>
</evidence>
<dbReference type="GO" id="GO:0019350">
    <property type="term" value="P:teichoic acid biosynthetic process"/>
    <property type="evidence" value="ECO:0007669"/>
    <property type="project" value="UniProtKB-KW"/>
</dbReference>
<comment type="subcellular location">
    <subcellularLocation>
        <location evidence="1">Cell membrane</location>
        <topology evidence="1">Peripheral membrane protein</topology>
    </subcellularLocation>
</comment>
<keyword evidence="4 7" id="KW-0808">Transferase</keyword>
<evidence type="ECO:0000313" key="8">
    <source>
        <dbReference type="Proteomes" id="UP000236311"/>
    </source>
</evidence>
<name>A0A2K4ZET8_9FIRM</name>
<keyword evidence="6" id="KW-0472">Membrane</keyword>
<dbReference type="SUPFAM" id="SSF53756">
    <property type="entry name" value="UDP-Glycosyltransferase/glycogen phosphorylase"/>
    <property type="match status" value="1"/>
</dbReference>
<evidence type="ECO:0000313" key="7">
    <source>
        <dbReference type="EMBL" id="SOY28964.1"/>
    </source>
</evidence>
<reference evidence="7 8" key="1">
    <citation type="submission" date="2018-01" db="EMBL/GenBank/DDBJ databases">
        <authorList>
            <person name="Gaut B.S."/>
            <person name="Morton B.R."/>
            <person name="Clegg M.T."/>
            <person name="Duvall M.R."/>
        </authorList>
    </citation>
    <scope>NUCLEOTIDE SEQUENCE [LARGE SCALE GENOMIC DNA]</scope>
    <source>
        <strain evidence="7">GP69</strain>
    </source>
</reference>
<dbReference type="PANTHER" id="PTHR37316">
    <property type="entry name" value="TEICHOIC ACID GLYCEROL-PHOSPHATE PRIMASE"/>
    <property type="match status" value="1"/>
</dbReference>
<dbReference type="InterPro" id="IPR007554">
    <property type="entry name" value="Glycerophosphate_synth"/>
</dbReference>
<dbReference type="InterPro" id="IPR043149">
    <property type="entry name" value="TagF_N"/>
</dbReference>
<keyword evidence="5" id="KW-0777">Teichoic acid biosynthesis</keyword>
<dbReference type="GO" id="GO:0047355">
    <property type="term" value="F:CDP-glycerol glycerophosphotransferase activity"/>
    <property type="evidence" value="ECO:0007669"/>
    <property type="project" value="UniProtKB-EC"/>
</dbReference>
<dbReference type="Proteomes" id="UP000236311">
    <property type="component" value="Unassembled WGS sequence"/>
</dbReference>
<gene>
    <name evidence="7" type="primary">tagF_1</name>
    <name evidence="7" type="ORF">AMURIS_01679</name>
</gene>